<dbReference type="GO" id="GO:0016301">
    <property type="term" value="F:kinase activity"/>
    <property type="evidence" value="ECO:0007669"/>
    <property type="project" value="UniProtKB-KW"/>
</dbReference>
<dbReference type="SUPFAM" id="SSF54919">
    <property type="entry name" value="Nucleoside diphosphate kinase, NDK"/>
    <property type="match status" value="1"/>
</dbReference>
<evidence type="ECO:0000256" key="6">
    <source>
        <dbReference type="PROSITE-ProRule" id="PRU00706"/>
    </source>
</evidence>
<protein>
    <submittedName>
        <fullName evidence="8">Nucleoside diphosphate kinase 7, putative</fullName>
    </submittedName>
</protein>
<comment type="caution">
    <text evidence="6">Lacks conserved residue(s) required for the propagation of feature annotation.</text>
</comment>
<dbReference type="PANTHER" id="PTHR43109:SF2">
    <property type="entry name" value="NUCLEOSIDE DIPHOSPHATE KINASE 7"/>
    <property type="match status" value="1"/>
</dbReference>
<evidence type="ECO:0000313" key="9">
    <source>
        <dbReference type="Proteomes" id="UP000018201"/>
    </source>
</evidence>
<evidence type="ECO:0000313" key="8">
    <source>
        <dbReference type="EMBL" id="CDI84058.1"/>
    </source>
</evidence>
<keyword evidence="8" id="KW-0418">Kinase</keyword>
<dbReference type="SMART" id="SM00562">
    <property type="entry name" value="NDK"/>
    <property type="match status" value="1"/>
</dbReference>
<evidence type="ECO:0000256" key="4">
    <source>
        <dbReference type="ARBA" id="ARBA00023212"/>
    </source>
</evidence>
<dbReference type="InterPro" id="IPR034907">
    <property type="entry name" value="NDK-like_dom"/>
</dbReference>
<dbReference type="InterPro" id="IPR036850">
    <property type="entry name" value="NDK-like_dom_sf"/>
</dbReference>
<dbReference type="PROSITE" id="PS51336">
    <property type="entry name" value="DM10"/>
    <property type="match status" value="1"/>
</dbReference>
<keyword evidence="4" id="KW-0206">Cytoskeleton</keyword>
<dbReference type="AlphaFoldDB" id="U6GXV8"/>
<keyword evidence="3" id="KW-0963">Cytoplasm</keyword>
<keyword evidence="9" id="KW-1185">Reference proteome</keyword>
<keyword evidence="8" id="KW-0808">Transferase</keyword>
<evidence type="ECO:0000256" key="1">
    <source>
        <dbReference type="ARBA" id="ARBA00004138"/>
    </source>
</evidence>
<reference evidence="8" key="2">
    <citation type="submission" date="2013-10" db="EMBL/GenBank/DDBJ databases">
        <authorList>
            <person name="Aslett M."/>
        </authorList>
    </citation>
    <scope>NUCLEOTIDE SEQUENCE [LARGE SCALE GENOMIC DNA]</scope>
    <source>
        <strain evidence="8">Houghton</strain>
    </source>
</reference>
<dbReference type="Gene3D" id="3.30.70.141">
    <property type="entry name" value="Nucleoside diphosphate kinase-like domain"/>
    <property type="match status" value="1"/>
</dbReference>
<dbReference type="VEuPathDB" id="ToxoDB:EPH_0012120"/>
<sequence>MEAPSRLAFYVSWDASGTGNIKELILVYYPGDSTVEAFQSKMEAPSRLAFYVSWDASGTGNIKELILVYYPGDSTVELRGVQNNSINLKRLAVPRRVAQSFYPGAQIVLFSRHLRIGDAANEQTAAFLTRFMEPAMCIWRAEDTQKYADAMQSLLDSGLILTHCRQLELDRPLGEFLKAQAPQADMQGSSSILSSSAVAAFLVRGENAAHKIRSLAAAGQELLTVSPGTPSETVEELAMELCEKAAGKPEAIAATETLSPAAAATGAEVTCCVIKPHALQQAGTILRELSNSGLCIRNMKSFRLTTVAAQEFLEIYNTVLKEFPQMVEEMTNGTVLAIQLEGPEAVARLRRLAGTQTCLAVPPVKKRTGSAVVQQQ</sequence>
<reference evidence="8" key="1">
    <citation type="submission" date="2013-10" db="EMBL/GenBank/DDBJ databases">
        <title>Genomic analysis of the causative agents of coccidiosis in chickens.</title>
        <authorList>
            <person name="Reid A.J."/>
            <person name="Blake D."/>
            <person name="Billington K."/>
            <person name="Browne H."/>
            <person name="Dunn M."/>
            <person name="Hung S."/>
            <person name="Kawahara F."/>
            <person name="Miranda-Saavedra D."/>
            <person name="Mourier T."/>
            <person name="Nagra H."/>
            <person name="Otto T.D."/>
            <person name="Rawlings N."/>
            <person name="Sanchez A."/>
            <person name="Sanders M."/>
            <person name="Subramaniam C."/>
            <person name="Tay Y."/>
            <person name="Dear P."/>
            <person name="Doerig C."/>
            <person name="Gruber A."/>
            <person name="Parkinson J."/>
            <person name="Shirley M."/>
            <person name="Wan K.L."/>
            <person name="Berriman M."/>
            <person name="Tomley F."/>
            <person name="Pain A."/>
        </authorList>
    </citation>
    <scope>NUCLEOTIDE SEQUENCE [LARGE SCALE GENOMIC DNA]</scope>
    <source>
        <strain evidence="8">Houghton</strain>
    </source>
</reference>
<dbReference type="Proteomes" id="UP000018201">
    <property type="component" value="Unassembled WGS sequence"/>
</dbReference>
<name>U6GXV8_9EIME</name>
<gene>
    <name evidence="8" type="ORF">EPH_0012120</name>
</gene>
<dbReference type="PROSITE" id="PS51374">
    <property type="entry name" value="NDPK_LIKE"/>
    <property type="match status" value="1"/>
</dbReference>
<comment type="similarity">
    <text evidence="6">Belongs to the NDK family.</text>
</comment>
<evidence type="ECO:0000256" key="3">
    <source>
        <dbReference type="ARBA" id="ARBA00022490"/>
    </source>
</evidence>
<evidence type="ECO:0000259" key="7">
    <source>
        <dbReference type="PROSITE" id="PS51336"/>
    </source>
</evidence>
<dbReference type="EMBL" id="HG692681">
    <property type="protein sequence ID" value="CDI84058.1"/>
    <property type="molecule type" value="Genomic_DNA"/>
</dbReference>
<comment type="subcellular location">
    <subcellularLocation>
        <location evidence="1">Cell projection</location>
        <location evidence="1">Cilium</location>
    </subcellularLocation>
    <subcellularLocation>
        <location evidence="2">Cytoplasm</location>
        <location evidence="2">Cytoskeleton</location>
    </subcellularLocation>
</comment>
<dbReference type="SMART" id="SM00676">
    <property type="entry name" value="DM10"/>
    <property type="match status" value="1"/>
</dbReference>
<accession>U6GXV8</accession>
<feature type="domain" description="DM10" evidence="7">
    <location>
        <begin position="44"/>
        <end position="132"/>
    </location>
</feature>
<keyword evidence="5" id="KW-0966">Cell projection</keyword>
<dbReference type="Pfam" id="PF00334">
    <property type="entry name" value="NDK"/>
    <property type="match status" value="1"/>
</dbReference>
<dbReference type="GO" id="GO:0005879">
    <property type="term" value="C:axonemal microtubule"/>
    <property type="evidence" value="ECO:0007669"/>
    <property type="project" value="TreeGrafter"/>
</dbReference>
<dbReference type="PANTHER" id="PTHR43109">
    <property type="entry name" value="NUCLEOSIDE DIPHOSPHATE KINASE 7"/>
    <property type="match status" value="1"/>
</dbReference>
<evidence type="ECO:0000256" key="2">
    <source>
        <dbReference type="ARBA" id="ARBA00004245"/>
    </source>
</evidence>
<dbReference type="InterPro" id="IPR006602">
    <property type="entry name" value="DM10_dom"/>
</dbReference>
<proteinExistence type="inferred from homology"/>
<organism evidence="8 9">
    <name type="scientific">Eimeria praecox</name>
    <dbReference type="NCBI Taxonomy" id="51316"/>
    <lineage>
        <taxon>Eukaryota</taxon>
        <taxon>Sar</taxon>
        <taxon>Alveolata</taxon>
        <taxon>Apicomplexa</taxon>
        <taxon>Conoidasida</taxon>
        <taxon>Coccidia</taxon>
        <taxon>Eucoccidiorida</taxon>
        <taxon>Eimeriorina</taxon>
        <taxon>Eimeriidae</taxon>
        <taxon>Eimeria</taxon>
    </lineage>
</organism>
<evidence type="ECO:0000256" key="5">
    <source>
        <dbReference type="ARBA" id="ARBA00023273"/>
    </source>
</evidence>
<dbReference type="OrthoDB" id="270127at2759"/>